<reference evidence="2 3" key="1">
    <citation type="journal article" date="2015" name="Mol. Biochem. Parasitol.">
        <title>Identification of polymorphic genes for use in assemblage B genotyping assays through comparative genomics of multiple assemblage B Giardia duodenalis isolates.</title>
        <authorList>
            <person name="Wielinga C."/>
            <person name="Thompson R.C."/>
            <person name="Monis P."/>
            <person name="Ryan U."/>
        </authorList>
    </citation>
    <scope>NUCLEOTIDE SEQUENCE [LARGE SCALE GENOMIC DNA]</scope>
    <source>
        <strain evidence="2 3">BAH15c1</strain>
    </source>
</reference>
<feature type="region of interest" description="Disordered" evidence="1">
    <location>
        <begin position="114"/>
        <end position="176"/>
    </location>
</feature>
<dbReference type="AlphaFoldDB" id="A0A132NRU6"/>
<proteinExistence type="predicted"/>
<accession>A0A132NRU6</accession>
<protein>
    <submittedName>
        <fullName evidence="2">Putative Seryl-tRNA synthetase/ Spindle pole protein</fullName>
    </submittedName>
</protein>
<dbReference type="PANTHER" id="PTHR31027:SF2">
    <property type="entry name" value="LEBERCILIN DOMAIN-CONTAINING PROTEIN"/>
    <property type="match status" value="1"/>
</dbReference>
<dbReference type="GO" id="GO:0042175">
    <property type="term" value="C:nuclear outer membrane-endoplasmic reticulum membrane network"/>
    <property type="evidence" value="ECO:0007669"/>
    <property type="project" value="TreeGrafter"/>
</dbReference>
<feature type="compositionally biased region" description="Basic and acidic residues" evidence="1">
    <location>
        <begin position="338"/>
        <end position="350"/>
    </location>
</feature>
<evidence type="ECO:0000313" key="3">
    <source>
        <dbReference type="Proteomes" id="UP000070089"/>
    </source>
</evidence>
<keyword evidence="2" id="KW-0436">Ligase</keyword>
<dbReference type="OrthoDB" id="10261862at2759"/>
<dbReference type="PANTHER" id="PTHR31027">
    <property type="entry name" value="NUCLEAR SEGREGATION PROTEIN BFR1"/>
    <property type="match status" value="1"/>
</dbReference>
<feature type="region of interest" description="Disordered" evidence="1">
    <location>
        <begin position="338"/>
        <end position="357"/>
    </location>
</feature>
<dbReference type="EMBL" id="JXTI01000098">
    <property type="protein sequence ID" value="KWX12815.1"/>
    <property type="molecule type" value="Genomic_DNA"/>
</dbReference>
<keyword evidence="2" id="KW-0030">Aminoacyl-tRNA synthetase</keyword>
<gene>
    <name evidence="2" type="ORF">QR46_3201</name>
</gene>
<dbReference type="GO" id="GO:0004812">
    <property type="term" value="F:aminoacyl-tRNA ligase activity"/>
    <property type="evidence" value="ECO:0007669"/>
    <property type="project" value="UniProtKB-KW"/>
</dbReference>
<dbReference type="InterPro" id="IPR039604">
    <property type="entry name" value="Bfr1"/>
</dbReference>
<dbReference type="GO" id="GO:1990904">
    <property type="term" value="C:ribonucleoprotein complex"/>
    <property type="evidence" value="ECO:0007669"/>
    <property type="project" value="TreeGrafter"/>
</dbReference>
<dbReference type="GO" id="GO:0008298">
    <property type="term" value="P:intracellular mRNA localization"/>
    <property type="evidence" value="ECO:0007669"/>
    <property type="project" value="TreeGrafter"/>
</dbReference>
<name>A0A132NRU6_GIAIN</name>
<feature type="region of interest" description="Disordered" evidence="1">
    <location>
        <begin position="567"/>
        <end position="597"/>
    </location>
</feature>
<organism evidence="2 3">
    <name type="scientific">Giardia duodenalis assemblage B</name>
    <dbReference type="NCBI Taxonomy" id="1394984"/>
    <lineage>
        <taxon>Eukaryota</taxon>
        <taxon>Metamonada</taxon>
        <taxon>Diplomonadida</taxon>
        <taxon>Hexamitidae</taxon>
        <taxon>Giardiinae</taxon>
        <taxon>Giardia</taxon>
    </lineage>
</organism>
<dbReference type="GO" id="GO:0003729">
    <property type="term" value="F:mRNA binding"/>
    <property type="evidence" value="ECO:0007669"/>
    <property type="project" value="TreeGrafter"/>
</dbReference>
<evidence type="ECO:0000256" key="1">
    <source>
        <dbReference type="SAM" id="MobiDB-lite"/>
    </source>
</evidence>
<evidence type="ECO:0000313" key="2">
    <source>
        <dbReference type="EMBL" id="KWX12815.1"/>
    </source>
</evidence>
<dbReference type="Proteomes" id="UP000070089">
    <property type="component" value="Unassembled WGS sequence"/>
</dbReference>
<feature type="compositionally biased region" description="Basic and acidic residues" evidence="1">
    <location>
        <begin position="121"/>
        <end position="134"/>
    </location>
</feature>
<sequence>MPDTPIESNKEGRGFHVCHVRAYPLLNLRRSPLAPSYSSQYPIAVCSSHKARHFPQPKMELIMTFKKYKSLMVDDSAPQALAAEQLSGSETVEQTVTEKPSAACAKKISIVVKGGSSGNKAEPEEDKKENDSSSKDGMAQNPAAETDRNAKKPRKERLRSEYPKVIKPLPPKPDYAPIEKTVKKLEDKIAKSKEVLGFITGEMSSLNEKLKGLSFESLSEDLRNRLKAARDEFSALQSAKKGIYDRLNPITDKIKSLVGNNQGLKGFNTIADQLARLKYETEHTSMTPDEEKKAQADIKKLSEKVKCLPKVRELEDERASIERELDELKKKIEPVKEQKDRLEKEADEALSKNNPGNLNRSDIFAKLNELRAKKDQENKALDALYSERRAVTSEYRAAMRAYTSEERRVEAQTSYRDFLRNKWRTLCRLINGAGATIVEQGDESGEFLVSSYPLTDLPKREPQRFERKANANERASDKESAGLAVIEATKEKLAKWCEEAIATESFGTTKTVKNGKKTSVILNTDLCDLLNVLGIDHSSVSNKEDVVKILKMCRGELEDEEAREQKRLAEEEAKQAAKAAEEEARRKAEEAEEKRQKRLSEINAKIESWINEMVEFKAIVRFA</sequence>
<dbReference type="VEuPathDB" id="GiardiaDB:QR46_3201"/>
<dbReference type="GO" id="GO:0005783">
    <property type="term" value="C:endoplasmic reticulum"/>
    <property type="evidence" value="ECO:0007669"/>
    <property type="project" value="TreeGrafter"/>
</dbReference>
<comment type="caution">
    <text evidence="2">The sequence shown here is derived from an EMBL/GenBank/DDBJ whole genome shotgun (WGS) entry which is preliminary data.</text>
</comment>